<evidence type="ECO:0000313" key="1">
    <source>
        <dbReference type="EMBL" id="GGX52249.1"/>
    </source>
</evidence>
<name>A0A918N9X9_9GAMM</name>
<reference evidence="1" key="1">
    <citation type="journal article" date="2014" name="Int. J. Syst. Evol. Microbiol.">
        <title>Complete genome sequence of Corynebacterium casei LMG S-19264T (=DSM 44701T), isolated from a smear-ripened cheese.</title>
        <authorList>
            <consortium name="US DOE Joint Genome Institute (JGI-PGF)"/>
            <person name="Walter F."/>
            <person name="Albersmeier A."/>
            <person name="Kalinowski J."/>
            <person name="Ruckert C."/>
        </authorList>
    </citation>
    <scope>NUCLEOTIDE SEQUENCE</scope>
    <source>
        <strain evidence="1">KCTC 22169</strain>
    </source>
</reference>
<dbReference type="Proteomes" id="UP000626148">
    <property type="component" value="Unassembled WGS sequence"/>
</dbReference>
<dbReference type="AlphaFoldDB" id="A0A918N9X9"/>
<keyword evidence="2" id="KW-1185">Reference proteome</keyword>
<comment type="caution">
    <text evidence="1">The sequence shown here is derived from an EMBL/GenBank/DDBJ whole genome shotgun (WGS) entry which is preliminary data.</text>
</comment>
<sequence>MQGWPVTACNREPWLLQMKTTDDRNAMTCEVCARRMARLDRVEIYAGESIRSQEISYWDTLNRQYRYRYARRNPSTAGLHGFAWYQFSREQRRLLLAEMLKSGETAWALGLPALVEADRVSAAGRRRMLKTARDIVSRVRKGEQNVGDLARVVEILNRLAREVAR</sequence>
<proteinExistence type="predicted"/>
<evidence type="ECO:0000313" key="2">
    <source>
        <dbReference type="Proteomes" id="UP000626148"/>
    </source>
</evidence>
<gene>
    <name evidence="1" type="ORF">GCM10007392_19470</name>
</gene>
<dbReference type="EMBL" id="BMXR01000004">
    <property type="protein sequence ID" value="GGX52249.1"/>
    <property type="molecule type" value="Genomic_DNA"/>
</dbReference>
<protein>
    <submittedName>
        <fullName evidence="1">Uncharacterized protein</fullName>
    </submittedName>
</protein>
<reference evidence="1" key="2">
    <citation type="submission" date="2020-09" db="EMBL/GenBank/DDBJ databases">
        <authorList>
            <person name="Sun Q."/>
            <person name="Kim S."/>
        </authorList>
    </citation>
    <scope>NUCLEOTIDE SEQUENCE</scope>
    <source>
        <strain evidence="1">KCTC 22169</strain>
    </source>
</reference>
<accession>A0A918N9X9</accession>
<organism evidence="1 2">
    <name type="scientific">Saccharospirillum salsuginis</name>
    <dbReference type="NCBI Taxonomy" id="418750"/>
    <lineage>
        <taxon>Bacteria</taxon>
        <taxon>Pseudomonadati</taxon>
        <taxon>Pseudomonadota</taxon>
        <taxon>Gammaproteobacteria</taxon>
        <taxon>Oceanospirillales</taxon>
        <taxon>Saccharospirillaceae</taxon>
        <taxon>Saccharospirillum</taxon>
    </lineage>
</organism>